<dbReference type="InterPro" id="IPR036291">
    <property type="entry name" value="NAD(P)-bd_dom_sf"/>
</dbReference>
<dbReference type="SUPFAM" id="SSF51735">
    <property type="entry name" value="NAD(P)-binding Rossmann-fold domains"/>
    <property type="match status" value="1"/>
</dbReference>
<sequence>MRRPKIALVGGGQIGAVVALLSSLKELGDVSIFDVVEGMPQGKALDLAHVGPVEAVDSIVSGSNQFSALQGADVVVVTAGVSI</sequence>
<evidence type="ECO:0000259" key="1">
    <source>
        <dbReference type="Pfam" id="PF00056"/>
    </source>
</evidence>
<accession>U6H7T1</accession>
<dbReference type="InterPro" id="IPR001557">
    <property type="entry name" value="L-lactate/malate_DH"/>
</dbReference>
<dbReference type="GO" id="GO:0019752">
    <property type="term" value="P:carboxylic acid metabolic process"/>
    <property type="evidence" value="ECO:0007669"/>
    <property type="project" value="InterPro"/>
</dbReference>
<feature type="domain" description="Lactate/malate dehydrogenase N-terminal" evidence="1">
    <location>
        <begin position="5"/>
        <end position="81"/>
    </location>
</feature>
<name>U6H7T1_9EIME</name>
<evidence type="ECO:0000313" key="2">
    <source>
        <dbReference type="EMBL" id="CDI87962.1"/>
    </source>
</evidence>
<dbReference type="AlphaFoldDB" id="U6H7T1"/>
<dbReference type="OrthoDB" id="4069699at2759"/>
<reference evidence="2" key="2">
    <citation type="submission" date="2013-10" db="EMBL/GenBank/DDBJ databases">
        <authorList>
            <person name="Aslett M."/>
        </authorList>
    </citation>
    <scope>NUCLEOTIDE SEQUENCE [LARGE SCALE GENOMIC DNA]</scope>
    <source>
        <strain evidence="2">Houghton</strain>
    </source>
</reference>
<dbReference type="InterPro" id="IPR001236">
    <property type="entry name" value="Lactate/malate_DH_N"/>
</dbReference>
<organism evidence="2 3">
    <name type="scientific">Eimeria praecox</name>
    <dbReference type="NCBI Taxonomy" id="51316"/>
    <lineage>
        <taxon>Eukaryota</taxon>
        <taxon>Sar</taxon>
        <taxon>Alveolata</taxon>
        <taxon>Apicomplexa</taxon>
        <taxon>Conoidasida</taxon>
        <taxon>Coccidia</taxon>
        <taxon>Eucoccidiorida</taxon>
        <taxon>Eimeriorina</taxon>
        <taxon>Eimeriidae</taxon>
        <taxon>Eimeria</taxon>
    </lineage>
</organism>
<reference evidence="2" key="1">
    <citation type="submission" date="2013-10" db="EMBL/GenBank/DDBJ databases">
        <title>Genomic analysis of the causative agents of coccidiosis in chickens.</title>
        <authorList>
            <person name="Reid A.J."/>
            <person name="Blake D."/>
            <person name="Billington K."/>
            <person name="Browne H."/>
            <person name="Dunn M."/>
            <person name="Hung S."/>
            <person name="Kawahara F."/>
            <person name="Miranda-Saavedra D."/>
            <person name="Mourier T."/>
            <person name="Nagra H."/>
            <person name="Otto T.D."/>
            <person name="Rawlings N."/>
            <person name="Sanchez A."/>
            <person name="Sanders M."/>
            <person name="Subramaniam C."/>
            <person name="Tay Y."/>
            <person name="Dear P."/>
            <person name="Doerig C."/>
            <person name="Gruber A."/>
            <person name="Parkinson J."/>
            <person name="Shirley M."/>
            <person name="Wan K.L."/>
            <person name="Berriman M."/>
            <person name="Tomley F."/>
            <person name="Pain A."/>
        </authorList>
    </citation>
    <scope>NUCLEOTIDE SEQUENCE [LARGE SCALE GENOMIC DNA]</scope>
    <source>
        <strain evidence="2">Houghton</strain>
    </source>
</reference>
<protein>
    <submittedName>
        <fullName evidence="2">Malate dehydrogenase, putative</fullName>
    </submittedName>
</protein>
<proteinExistence type="predicted"/>
<gene>
    <name evidence="2" type="ORF">EPH_0070630</name>
</gene>
<dbReference type="EMBL" id="HG708880">
    <property type="protein sequence ID" value="CDI87962.1"/>
    <property type="molecule type" value="Genomic_DNA"/>
</dbReference>
<evidence type="ECO:0000313" key="3">
    <source>
        <dbReference type="Proteomes" id="UP000018201"/>
    </source>
</evidence>
<dbReference type="PRINTS" id="PR00086">
    <property type="entry name" value="LLDHDRGNASE"/>
</dbReference>
<dbReference type="Pfam" id="PF00056">
    <property type="entry name" value="Ldh_1_N"/>
    <property type="match status" value="1"/>
</dbReference>
<dbReference type="Gene3D" id="3.40.50.720">
    <property type="entry name" value="NAD(P)-binding Rossmann-like Domain"/>
    <property type="match status" value="1"/>
</dbReference>
<dbReference type="Proteomes" id="UP000018201">
    <property type="component" value="Unassembled WGS sequence"/>
</dbReference>
<dbReference type="VEuPathDB" id="ToxoDB:EPH_0070630"/>
<keyword evidence="3" id="KW-1185">Reference proteome</keyword>
<dbReference type="GO" id="GO:0016616">
    <property type="term" value="F:oxidoreductase activity, acting on the CH-OH group of donors, NAD or NADP as acceptor"/>
    <property type="evidence" value="ECO:0007669"/>
    <property type="project" value="InterPro"/>
</dbReference>